<sequence length="85" mass="9763">MSERVNELKVTKRIDPERVGRVLKQDRESMNEMPSQQLRQLIQQAEVDMSRCADASETLRLVSRELAEVMLIGLEVAATRNVRLP</sequence>
<accession>A0A385DS51</accession>
<keyword evidence="2" id="KW-1185">Reference proteome</keyword>
<evidence type="ECO:0000313" key="1">
    <source>
        <dbReference type="EMBL" id="AXQ61335.1"/>
    </source>
</evidence>
<evidence type="ECO:0000313" key="2">
    <source>
        <dbReference type="Proteomes" id="UP000263654"/>
    </source>
</evidence>
<dbReference type="Proteomes" id="UP000263654">
    <property type="component" value="Segment"/>
</dbReference>
<dbReference type="EMBL" id="MH669007">
    <property type="protein sequence ID" value="AXQ61335.1"/>
    <property type="molecule type" value="Genomic_DNA"/>
</dbReference>
<name>A0A385DS51_9CAUD</name>
<dbReference type="GeneID" id="65115661"/>
<proteinExistence type="predicted"/>
<protein>
    <submittedName>
        <fullName evidence="1">Uncharacterized protein</fullName>
    </submittedName>
</protein>
<dbReference type="KEGG" id="vg:65115661"/>
<gene>
    <name evidence="1" type="primary">15</name>
    <name evidence="1" type="ORF">SEA_MARIETTA_15</name>
</gene>
<dbReference type="RefSeq" id="YP_010097992.1">
    <property type="nucleotide sequence ID" value="NC_055763.1"/>
</dbReference>
<reference evidence="1 2" key="1">
    <citation type="submission" date="2018-07" db="EMBL/GenBank/DDBJ databases">
        <authorList>
            <person name="Burke E.M."/>
            <person name="Good S."/>
            <person name="Jeffords E.T."/>
            <person name="Pearson M."/>
            <person name="Sohlstrom A."/>
            <person name="Westholm D.E."/>
            <person name="Butela K.A."/>
            <person name="Garlena R.A."/>
            <person name="Russell D.A."/>
            <person name="Pope W.H."/>
            <person name="Jacobs-Sera D."/>
            <person name="Hatfull G.F."/>
        </authorList>
    </citation>
    <scope>NUCLEOTIDE SEQUENCE [LARGE SCALE GENOMIC DNA]</scope>
</reference>
<organism evidence="1 2">
    <name type="scientific">Gordonia phage Marietta</name>
    <dbReference type="NCBI Taxonomy" id="2301558"/>
    <lineage>
        <taxon>Viruses</taxon>
        <taxon>Duplodnaviria</taxon>
        <taxon>Heunggongvirae</taxon>
        <taxon>Uroviricota</taxon>
        <taxon>Caudoviricetes</taxon>
        <taxon>Zierdtviridae</taxon>
        <taxon>Emilbogenvirinae</taxon>
        <taxon>Sukkupivirus</taxon>
        <taxon>Sukkupivirus marietta</taxon>
    </lineage>
</organism>